<sequence length="561" mass="60477">MSNHPESAASPSTAQSEQSEQSASVQKIQSLLKAKDDTSRFVGLALLKSVLDNSQELREDEDTMATLWESIPPKFLDRMIRTGSRPNPARSDGHHMLDIVIAILHTFVSLLPEKLAKDGKMLDRIPHLVACLLHCSEETTKLTLETLLSMVSHVEGASVFISVDDVTPLTEMAPSQPLVLDIFLHAWLTYMTQSGSDKSKLRSIIDQTVRNLVASFKNTDAVTLLAFLANLLPRLEPEAIPLSPDWLPSLTAFIRNLVDHRPTAASRAAFTNLASALCSVYPHTTPPLLFTDPPPLPSPPLPRPPSSSSPSPSSTSAPRSPSSSPSSTPPPTTPPLPPPHLRLQPPHPLHLLPPALPHPPLPPYLLLPLRTSISETLSLTLEFLRDRYDASVAGALGLHPDARPSAAHVDHLTGAAHAPLAWDAADPERVVAADPLVLAAARALALWLREDDNEMLRREAAGVVDMFVDLYRGSGAGGSRHLDFRGPVLVALEGVVVERRGVEALLENGGWGVLAGDMLGVLVGTGGRDEGEAGRGVEVVRVLMMVVEAEESAVGRRGWMW</sequence>
<proteinExistence type="predicted"/>
<evidence type="ECO:0000313" key="3">
    <source>
        <dbReference type="Proteomes" id="UP001172155"/>
    </source>
</evidence>
<dbReference type="InterPro" id="IPR008709">
    <property type="entry name" value="Neurochondrin"/>
</dbReference>
<protein>
    <submittedName>
        <fullName evidence="2">Neurochondrin-domain-containing protein</fullName>
    </submittedName>
</protein>
<accession>A0AA40EII0</accession>
<feature type="compositionally biased region" description="Low complexity" evidence="1">
    <location>
        <begin position="1"/>
        <end position="24"/>
    </location>
</feature>
<dbReference type="PANTHER" id="PTHR13109">
    <property type="entry name" value="NEUROCHONDRIN"/>
    <property type="match status" value="1"/>
</dbReference>
<organism evidence="2 3">
    <name type="scientific">Schizothecium vesticola</name>
    <dbReference type="NCBI Taxonomy" id="314040"/>
    <lineage>
        <taxon>Eukaryota</taxon>
        <taxon>Fungi</taxon>
        <taxon>Dikarya</taxon>
        <taxon>Ascomycota</taxon>
        <taxon>Pezizomycotina</taxon>
        <taxon>Sordariomycetes</taxon>
        <taxon>Sordariomycetidae</taxon>
        <taxon>Sordariales</taxon>
        <taxon>Schizotheciaceae</taxon>
        <taxon>Schizothecium</taxon>
    </lineage>
</organism>
<gene>
    <name evidence="2" type="ORF">B0T18DRAFT_474473</name>
</gene>
<feature type="compositionally biased region" description="Pro residues" evidence="1">
    <location>
        <begin position="327"/>
        <end position="348"/>
    </location>
</feature>
<dbReference type="AlphaFoldDB" id="A0AA40EII0"/>
<feature type="compositionally biased region" description="Pro residues" evidence="1">
    <location>
        <begin position="292"/>
        <end position="307"/>
    </location>
</feature>
<dbReference type="EMBL" id="JAUKUD010000007">
    <property type="protein sequence ID" value="KAK0738243.1"/>
    <property type="molecule type" value="Genomic_DNA"/>
</dbReference>
<feature type="compositionally biased region" description="Low complexity" evidence="1">
    <location>
        <begin position="308"/>
        <end position="326"/>
    </location>
</feature>
<name>A0AA40EII0_9PEZI</name>
<reference evidence="2" key="1">
    <citation type="submission" date="2023-06" db="EMBL/GenBank/DDBJ databases">
        <title>Genome-scale phylogeny and comparative genomics of the fungal order Sordariales.</title>
        <authorList>
            <consortium name="Lawrence Berkeley National Laboratory"/>
            <person name="Hensen N."/>
            <person name="Bonometti L."/>
            <person name="Westerberg I."/>
            <person name="Brannstrom I.O."/>
            <person name="Guillou S."/>
            <person name="Cros-Aarteil S."/>
            <person name="Calhoun S."/>
            <person name="Haridas S."/>
            <person name="Kuo A."/>
            <person name="Mondo S."/>
            <person name="Pangilinan J."/>
            <person name="Riley R."/>
            <person name="LaButti K."/>
            <person name="Andreopoulos B."/>
            <person name="Lipzen A."/>
            <person name="Chen C."/>
            <person name="Yanf M."/>
            <person name="Daum C."/>
            <person name="Ng V."/>
            <person name="Clum A."/>
            <person name="Steindorff A."/>
            <person name="Ohm R."/>
            <person name="Martin F."/>
            <person name="Silar P."/>
            <person name="Natvig D."/>
            <person name="Lalanne C."/>
            <person name="Gautier V."/>
            <person name="Ament-velasquez S.L."/>
            <person name="Kruys A."/>
            <person name="Hutchinson M.I."/>
            <person name="Powell A.J."/>
            <person name="Barry K."/>
            <person name="Miller A.N."/>
            <person name="Grigoriev I.V."/>
            <person name="Debuchy R."/>
            <person name="Gladieux P."/>
            <person name="Thoren M.H."/>
            <person name="Johannesson H."/>
        </authorList>
    </citation>
    <scope>NUCLEOTIDE SEQUENCE</scope>
    <source>
        <strain evidence="2">SMH3187-1</strain>
    </source>
</reference>
<evidence type="ECO:0000313" key="2">
    <source>
        <dbReference type="EMBL" id="KAK0738243.1"/>
    </source>
</evidence>
<dbReference type="PANTHER" id="PTHR13109:SF7">
    <property type="entry name" value="NEUROCHONDRIN"/>
    <property type="match status" value="1"/>
</dbReference>
<feature type="region of interest" description="Disordered" evidence="1">
    <location>
        <begin position="289"/>
        <end position="354"/>
    </location>
</feature>
<feature type="region of interest" description="Disordered" evidence="1">
    <location>
        <begin position="1"/>
        <end position="27"/>
    </location>
</feature>
<dbReference type="Proteomes" id="UP001172155">
    <property type="component" value="Unassembled WGS sequence"/>
</dbReference>
<evidence type="ECO:0000256" key="1">
    <source>
        <dbReference type="SAM" id="MobiDB-lite"/>
    </source>
</evidence>
<comment type="caution">
    <text evidence="2">The sequence shown here is derived from an EMBL/GenBank/DDBJ whole genome shotgun (WGS) entry which is preliminary data.</text>
</comment>
<keyword evidence="3" id="KW-1185">Reference proteome</keyword>
<dbReference type="Pfam" id="PF05536">
    <property type="entry name" value="Neurochondrin"/>
    <property type="match status" value="2"/>
</dbReference>
<dbReference type="SUPFAM" id="SSF48371">
    <property type="entry name" value="ARM repeat"/>
    <property type="match status" value="1"/>
</dbReference>
<dbReference type="InterPro" id="IPR016024">
    <property type="entry name" value="ARM-type_fold"/>
</dbReference>